<feature type="domain" description="Ribbon-helix-helix protein CopG" evidence="1">
    <location>
        <begin position="55"/>
        <end position="90"/>
    </location>
</feature>
<protein>
    <submittedName>
        <fullName evidence="2">Ribbon-helix-helix/copG-type transcriptional regulator</fullName>
    </submittedName>
</protein>
<evidence type="ECO:0000259" key="1">
    <source>
        <dbReference type="Pfam" id="PF01402"/>
    </source>
</evidence>
<accession>A0A7M2YXU9</accession>
<dbReference type="InterPro" id="IPR002145">
    <property type="entry name" value="CopG"/>
</dbReference>
<dbReference type="EMBL" id="QQZY01000004">
    <property type="protein sequence ID" value="RDI74399.1"/>
    <property type="molecule type" value="Genomic_DNA"/>
</dbReference>
<reference evidence="3" key="2">
    <citation type="journal article" date="2019" name="MicrobiologyOpen">
        <title>High-quality draft genome sequence of Gaiella occulta isolated from a 150 meter deep mineral water borehole and comparison with the genome sequences of other deep-branching lineages of the phylum Actinobacteria.</title>
        <authorList>
            <person name="Severino R."/>
            <person name="Froufe H.J.C."/>
            <person name="Barroso C."/>
            <person name="Albuquerque L."/>
            <person name="Lobo-da-Cunha A."/>
            <person name="da Costa M.S."/>
            <person name="Egas C."/>
        </authorList>
    </citation>
    <scope>NUCLEOTIDE SEQUENCE [LARGE SCALE GENOMIC DNA]</scope>
    <source>
        <strain evidence="3">F2-233</strain>
    </source>
</reference>
<proteinExistence type="predicted"/>
<comment type="caution">
    <text evidence="2">The sequence shown here is derived from an EMBL/GenBank/DDBJ whole genome shotgun (WGS) entry which is preliminary data.</text>
</comment>
<reference evidence="2 3" key="1">
    <citation type="submission" date="2018-07" db="EMBL/GenBank/DDBJ databases">
        <title>High-quality-draft genome sequence of Gaiella occulta.</title>
        <authorList>
            <person name="Severino R."/>
            <person name="Froufe H.J.C."/>
            <person name="Rainey F.A."/>
            <person name="Barroso C."/>
            <person name="Albuquerque L."/>
            <person name="Lobo-Da-Cunha A."/>
            <person name="Da Costa M.S."/>
            <person name="Egas C."/>
        </authorList>
    </citation>
    <scope>NUCLEOTIDE SEQUENCE [LARGE SCALE GENOMIC DNA]</scope>
    <source>
        <strain evidence="2 3">F2-233</strain>
    </source>
</reference>
<dbReference type="GO" id="GO:0006355">
    <property type="term" value="P:regulation of DNA-templated transcription"/>
    <property type="evidence" value="ECO:0007669"/>
    <property type="project" value="InterPro"/>
</dbReference>
<dbReference type="Proteomes" id="UP000254134">
    <property type="component" value="Unassembled WGS sequence"/>
</dbReference>
<name>A0A7M2YXU9_9ACTN</name>
<dbReference type="InterPro" id="IPR010985">
    <property type="entry name" value="Ribbon_hlx_hlx"/>
</dbReference>
<organism evidence="2 3">
    <name type="scientific">Gaiella occulta</name>
    <dbReference type="NCBI Taxonomy" id="1002870"/>
    <lineage>
        <taxon>Bacteria</taxon>
        <taxon>Bacillati</taxon>
        <taxon>Actinomycetota</taxon>
        <taxon>Thermoleophilia</taxon>
        <taxon>Gaiellales</taxon>
        <taxon>Gaiellaceae</taxon>
        <taxon>Gaiella</taxon>
    </lineage>
</organism>
<dbReference type="Pfam" id="PF01402">
    <property type="entry name" value="RHH_1"/>
    <property type="match status" value="1"/>
</dbReference>
<gene>
    <name evidence="2" type="ORF">Gocc_1975</name>
</gene>
<dbReference type="AlphaFoldDB" id="A0A7M2YXU9"/>
<keyword evidence="3" id="KW-1185">Reference proteome</keyword>
<evidence type="ECO:0000313" key="3">
    <source>
        <dbReference type="Proteomes" id="UP000254134"/>
    </source>
</evidence>
<sequence>MAKKTHGTTASGVPITDELVAELAEKAEAGYGVDEILRRRGGRPPIGSVAATVESVRLDPDLREALSRRAERDHETTSSVIRKALREYLDVA</sequence>
<evidence type="ECO:0000313" key="2">
    <source>
        <dbReference type="EMBL" id="RDI74399.1"/>
    </source>
</evidence>
<dbReference type="SUPFAM" id="SSF47598">
    <property type="entry name" value="Ribbon-helix-helix"/>
    <property type="match status" value="1"/>
</dbReference>